<comment type="caution">
    <text evidence="4">The sequence shown here is derived from an EMBL/GenBank/DDBJ whole genome shotgun (WGS) entry which is preliminary data.</text>
</comment>
<accession>A0A2S4L077</accession>
<dbReference type="InterPro" id="IPR015421">
    <property type="entry name" value="PyrdxlP-dep_Trfase_major"/>
</dbReference>
<keyword evidence="5" id="KW-1185">Reference proteome</keyword>
<reference evidence="4 5" key="1">
    <citation type="submission" date="2018-01" db="EMBL/GenBank/DDBJ databases">
        <title>Harnessing the power of phylogenomics to disentangle the directionality and signatures of interkingdom host jumping in the parasitic fungal genus Tolypocladium.</title>
        <authorList>
            <person name="Quandt C.A."/>
            <person name="Patterson W."/>
            <person name="Spatafora J.W."/>
        </authorList>
    </citation>
    <scope>NUCLEOTIDE SEQUENCE [LARGE SCALE GENOMIC DNA]</scope>
    <source>
        <strain evidence="4 5">NRBC 100945</strain>
    </source>
</reference>
<dbReference type="Proteomes" id="UP000237481">
    <property type="component" value="Unassembled WGS sequence"/>
</dbReference>
<gene>
    <name evidence="4" type="ORF">TPAR_03951</name>
</gene>
<comment type="similarity">
    <text evidence="3">Belongs to the trans-sulfuration enzymes family.</text>
</comment>
<evidence type="ECO:0000256" key="1">
    <source>
        <dbReference type="ARBA" id="ARBA00001933"/>
    </source>
</evidence>
<protein>
    <recommendedName>
        <fullName evidence="6">Cystathionine gamma-synthase</fullName>
    </recommendedName>
</protein>
<comment type="cofactor">
    <cofactor evidence="1 3">
        <name>pyridoxal 5'-phosphate</name>
        <dbReference type="ChEBI" id="CHEBI:597326"/>
    </cofactor>
</comment>
<dbReference type="PANTHER" id="PTHR42699:SF1">
    <property type="entry name" value="CYSTATHIONINE GAMMA-SYNTHASE-RELATED"/>
    <property type="match status" value="1"/>
</dbReference>
<dbReference type="EMBL" id="PKSG01000394">
    <property type="protein sequence ID" value="POR35848.1"/>
    <property type="molecule type" value="Genomic_DNA"/>
</dbReference>
<dbReference type="Pfam" id="PF01053">
    <property type="entry name" value="Cys_Met_Meta_PP"/>
    <property type="match status" value="1"/>
</dbReference>
<evidence type="ECO:0008006" key="6">
    <source>
        <dbReference type="Google" id="ProtNLM"/>
    </source>
</evidence>
<dbReference type="GO" id="GO:0030170">
    <property type="term" value="F:pyridoxal phosphate binding"/>
    <property type="evidence" value="ECO:0007669"/>
    <property type="project" value="InterPro"/>
</dbReference>
<dbReference type="Gene3D" id="3.90.1150.10">
    <property type="entry name" value="Aspartate Aminotransferase, domain 1"/>
    <property type="match status" value="1"/>
</dbReference>
<name>A0A2S4L077_9HYPO</name>
<evidence type="ECO:0000313" key="5">
    <source>
        <dbReference type="Proteomes" id="UP000237481"/>
    </source>
</evidence>
<evidence type="ECO:0000313" key="4">
    <source>
        <dbReference type="EMBL" id="POR35848.1"/>
    </source>
</evidence>
<sequence length="543" mass="60444">MSAPITTQFGDAVPPAPRHSVTVHMPGWANAERFGADSSSVIAAFKNAYPRMKPHPDIISLAEAVLEHVQAAGQACFLFSSLQSARECIQYSTSSKRDNDKDKRPVASDQISVRSFIAKDRVYAVIFPLDKRSIVAGFWSTPGAGISSRFAEANLDALGRLTEVAVTEYEVHRQNFDGPIHQLLRQRIVSHLERARSNLPLQPGPSTGDVYLYQSGMASIYKPHTYMLNLYHGTTVLFGMAFTNTITAFEEYGPNYKFFGLGTDQDLLDLHAFLEHERTHGRKVQAIWTEFPANPILVTPDLDRLRALADEYDVVLAVDDTIGSWANIDITSKADLLVTSLTKSFNGYADVIAGSAILNPSSRKYRVLKPLFDEYYIPELYVDDAEAIERNSRDYLLRTARLNTNASSLVKYLALCAKDPHSAVSRVYYPSINPSGKHYTQVMRSETPEFKPGYGCLFSVELSDLSATRAFYDTINVHKGPHLGAPFTLAIAYTMCVYRNRLDWAAEYGLKPTQIRIAAGLEDTDTLLEDFRVAVEAANRAQD</sequence>
<dbReference type="PANTHER" id="PTHR42699">
    <property type="match status" value="1"/>
</dbReference>
<dbReference type="Gene3D" id="3.40.640.10">
    <property type="entry name" value="Type I PLP-dependent aspartate aminotransferase-like (Major domain)"/>
    <property type="match status" value="1"/>
</dbReference>
<dbReference type="InterPro" id="IPR015424">
    <property type="entry name" value="PyrdxlP-dep_Trfase"/>
</dbReference>
<keyword evidence="2 3" id="KW-0663">Pyridoxal phosphate</keyword>
<evidence type="ECO:0000256" key="2">
    <source>
        <dbReference type="ARBA" id="ARBA00022898"/>
    </source>
</evidence>
<dbReference type="InterPro" id="IPR015422">
    <property type="entry name" value="PyrdxlP-dep_Trfase_small"/>
</dbReference>
<proteinExistence type="inferred from homology"/>
<dbReference type="GO" id="GO:0019346">
    <property type="term" value="P:transsulfuration"/>
    <property type="evidence" value="ECO:0007669"/>
    <property type="project" value="InterPro"/>
</dbReference>
<dbReference type="InterPro" id="IPR051750">
    <property type="entry name" value="Trans-sulfuration_enzymes"/>
</dbReference>
<organism evidence="4 5">
    <name type="scientific">Tolypocladium paradoxum</name>
    <dbReference type="NCBI Taxonomy" id="94208"/>
    <lineage>
        <taxon>Eukaryota</taxon>
        <taxon>Fungi</taxon>
        <taxon>Dikarya</taxon>
        <taxon>Ascomycota</taxon>
        <taxon>Pezizomycotina</taxon>
        <taxon>Sordariomycetes</taxon>
        <taxon>Hypocreomycetidae</taxon>
        <taxon>Hypocreales</taxon>
        <taxon>Ophiocordycipitaceae</taxon>
        <taxon>Tolypocladium</taxon>
    </lineage>
</organism>
<dbReference type="AlphaFoldDB" id="A0A2S4L077"/>
<dbReference type="SUPFAM" id="SSF53383">
    <property type="entry name" value="PLP-dependent transferases"/>
    <property type="match status" value="1"/>
</dbReference>
<dbReference type="GO" id="GO:0003962">
    <property type="term" value="F:cystathionine gamma-synthase activity"/>
    <property type="evidence" value="ECO:0007669"/>
    <property type="project" value="TreeGrafter"/>
</dbReference>
<dbReference type="OrthoDB" id="10047078at2759"/>
<evidence type="ECO:0000256" key="3">
    <source>
        <dbReference type="RuleBase" id="RU362118"/>
    </source>
</evidence>
<dbReference type="STRING" id="94208.A0A2S4L077"/>
<dbReference type="InterPro" id="IPR000277">
    <property type="entry name" value="Cys/Met-Metab_PyrdxlP-dep_enz"/>
</dbReference>